<evidence type="ECO:0000313" key="2">
    <source>
        <dbReference type="EMBL" id="MFC7079794.1"/>
    </source>
</evidence>
<keyword evidence="3" id="KW-1185">Reference proteome</keyword>
<dbReference type="AlphaFoldDB" id="A0ABD5WKU3"/>
<name>A0ABD5WKU3_9EURY</name>
<gene>
    <name evidence="2" type="ORF">ACFQJ6_06210</name>
</gene>
<dbReference type="GeneID" id="79303676"/>
<accession>A0ABD5WKU3</accession>
<dbReference type="RefSeq" id="WP_276279115.1">
    <property type="nucleotide sequence ID" value="NZ_CP119809.1"/>
</dbReference>
<feature type="domain" description="Halobacterial output" evidence="1">
    <location>
        <begin position="22"/>
        <end position="99"/>
    </location>
</feature>
<evidence type="ECO:0000259" key="1">
    <source>
        <dbReference type="Pfam" id="PF18545"/>
    </source>
</evidence>
<comment type="caution">
    <text evidence="2">The sequence shown here is derived from an EMBL/GenBank/DDBJ whole genome shotgun (WGS) entry which is preliminary data.</text>
</comment>
<protein>
    <submittedName>
        <fullName evidence="2">HalOD1 output domain-containing protein</fullName>
    </submittedName>
</protein>
<dbReference type="Pfam" id="PF18545">
    <property type="entry name" value="HalOD1"/>
    <property type="match status" value="1"/>
</dbReference>
<dbReference type="EMBL" id="JBHSZH010000005">
    <property type="protein sequence ID" value="MFC7079794.1"/>
    <property type="molecule type" value="Genomic_DNA"/>
</dbReference>
<dbReference type="InterPro" id="IPR040624">
    <property type="entry name" value="HalOD1"/>
</dbReference>
<reference evidence="2 3" key="1">
    <citation type="journal article" date="2019" name="Int. J. Syst. Evol. Microbiol.">
        <title>The Global Catalogue of Microorganisms (GCM) 10K type strain sequencing project: providing services to taxonomists for standard genome sequencing and annotation.</title>
        <authorList>
            <consortium name="The Broad Institute Genomics Platform"/>
            <consortium name="The Broad Institute Genome Sequencing Center for Infectious Disease"/>
            <person name="Wu L."/>
            <person name="Ma J."/>
        </authorList>
    </citation>
    <scope>NUCLEOTIDE SEQUENCE [LARGE SCALE GENOMIC DNA]</scope>
    <source>
        <strain evidence="2 3">DT72</strain>
    </source>
</reference>
<dbReference type="Proteomes" id="UP001596407">
    <property type="component" value="Unassembled WGS sequence"/>
</dbReference>
<organism evidence="2 3">
    <name type="scientific">Halorussus caseinilyticus</name>
    <dbReference type="NCBI Taxonomy" id="3034025"/>
    <lineage>
        <taxon>Archaea</taxon>
        <taxon>Methanobacteriati</taxon>
        <taxon>Methanobacteriota</taxon>
        <taxon>Stenosarchaea group</taxon>
        <taxon>Halobacteria</taxon>
        <taxon>Halobacteriales</taxon>
        <taxon>Haladaptataceae</taxon>
        <taxon>Halorussus</taxon>
    </lineage>
</organism>
<sequence>MTYSKDRLGASKEFRYQATADSTPAEAIVAAVTASGGASAFDGPEDVTRLPPLYDSVDTDALNAIFDSSWGERNADVSVTFDYSGYAVSVDSTGAVELTHGR</sequence>
<proteinExistence type="predicted"/>
<evidence type="ECO:0000313" key="3">
    <source>
        <dbReference type="Proteomes" id="UP001596407"/>
    </source>
</evidence>